<reference evidence="1" key="1">
    <citation type="submission" date="2023-11" db="EMBL/GenBank/DDBJ databases">
        <authorList>
            <person name="De Vega J J."/>
            <person name="De Vega J J."/>
        </authorList>
    </citation>
    <scope>NUCLEOTIDE SEQUENCE</scope>
</reference>
<dbReference type="Proteomes" id="UP001295794">
    <property type="component" value="Unassembled WGS sequence"/>
</dbReference>
<dbReference type="AlphaFoldDB" id="A0AAD2Q758"/>
<name>A0AAD2Q758_9AGAR</name>
<keyword evidence="2" id="KW-1185">Reference proteome</keyword>
<evidence type="ECO:0000313" key="2">
    <source>
        <dbReference type="Proteomes" id="UP001295794"/>
    </source>
</evidence>
<organism evidence="1 2">
    <name type="scientific">Mycena citricolor</name>
    <dbReference type="NCBI Taxonomy" id="2018698"/>
    <lineage>
        <taxon>Eukaryota</taxon>
        <taxon>Fungi</taxon>
        <taxon>Dikarya</taxon>
        <taxon>Basidiomycota</taxon>
        <taxon>Agaricomycotina</taxon>
        <taxon>Agaricomycetes</taxon>
        <taxon>Agaricomycetidae</taxon>
        <taxon>Agaricales</taxon>
        <taxon>Marasmiineae</taxon>
        <taxon>Mycenaceae</taxon>
        <taxon>Mycena</taxon>
    </lineage>
</organism>
<sequence length="64" mass="7147">MSNTGSYCHMESVSLSRWSIALTIHDAAADIICHAFHRYLRTLRFLFSADADAWPIVIPVPASL</sequence>
<accession>A0AAD2Q758</accession>
<comment type="caution">
    <text evidence="1">The sequence shown here is derived from an EMBL/GenBank/DDBJ whole genome shotgun (WGS) entry which is preliminary data.</text>
</comment>
<evidence type="ECO:0000313" key="1">
    <source>
        <dbReference type="EMBL" id="CAK5283808.1"/>
    </source>
</evidence>
<gene>
    <name evidence="1" type="ORF">MYCIT1_LOCUS36638</name>
</gene>
<dbReference type="EMBL" id="CAVNYO010000476">
    <property type="protein sequence ID" value="CAK5283808.1"/>
    <property type="molecule type" value="Genomic_DNA"/>
</dbReference>
<proteinExistence type="predicted"/>
<protein>
    <submittedName>
        <fullName evidence="1">Uncharacterized protein</fullName>
    </submittedName>
</protein>